<dbReference type="EMBL" id="CP092900">
    <property type="protein sequence ID" value="UTC24562.1"/>
    <property type="molecule type" value="Genomic_DNA"/>
</dbReference>
<feature type="transmembrane region" description="Helical" evidence="2">
    <location>
        <begin position="718"/>
        <end position="739"/>
    </location>
</feature>
<sequence>MKKIIGKVASSILPPEDIARIMKGDRIKDVIPKTYFLTKGLSKLFGPKAPTKPTATFDESLKGLASYTIKSALSSIYYQPLKIDMKTTGAYTSVRADAGYAGIGETDTELLEFFETIYSTYHDISEPSIDERLEKDRLLADVRALEGYSGPSEIIQTILILKSLNLDVDKTQKMARNLSEVPFLKQHIMGVPGLYPIISDPATIPSVLTVINALDRELLINARGDPSLLLHGQGLTTTEGSARIQTLIDAFSGTESTFGKSLIALLKPSVDEVAKEIGSENRDLLLVNSLIKLIRENPDATQQQVEEIKSIHAEVLAKPSGKDRTTTATTGMIDTLMTTEALDRLAEIATKIPPNTVQSLLIAVSIQRRMTPDMTKEEALTLKIQQAAHLALIPQDTYTSLKSTLPFDPPPFVESDLETLGIYAKQLIDPKSASVVAKASFNIEAAIGDKNWKDLSNEIAKLSTQGLSGILGAIGNYVPYLAKGQPAYRAINTLLQANEAIASLGDREKEQLFETLLKERPDFNSLISNVIMPLHQSVDNSKLANIIESLGHQFSETATIIRDYNPDELKTTLQWLANTPQGAYDIATLHELNQTSGQLDAAYNTFDTLLAQAFLNNKTDHTKNEQLFKALETAGVQEAGAIHQKMKDYGDEVNEAIDMAISPPPLTFDEILRYAAKASLQFLIHSPKLSKGRLASIPLLSATVITILAVGLSPAGVVLAGISVAAFALAFLTFCYVAGQNLKVALDGSKARNAYIKYTEACNPQNASDKVIAMKALLDATHTQEETKAPAIYTEEESATYDRYKKSAIDTAPKLNIKYSAQSLVATVFGLVIDKVSSKRMNTRELLDKLNEVKPTPSTNLEGTASSISRTPRKQDPTKKGGVQRQPSR</sequence>
<accession>A0ABY5DL99</accession>
<feature type="compositionally biased region" description="Polar residues" evidence="1">
    <location>
        <begin position="856"/>
        <end position="870"/>
    </location>
</feature>
<dbReference type="Proteomes" id="UP001055955">
    <property type="component" value="Chromosome"/>
</dbReference>
<gene>
    <name evidence="3" type="ORF">MMH89_00065</name>
</gene>
<keyword evidence="4" id="KW-1185">Reference proteome</keyword>
<keyword evidence="2" id="KW-1133">Transmembrane helix</keyword>
<keyword evidence="2" id="KW-0472">Membrane</keyword>
<evidence type="ECO:0000256" key="2">
    <source>
        <dbReference type="SAM" id="Phobius"/>
    </source>
</evidence>
<organism evidence="3 4">
    <name type="scientific">Candidatus Comchoanobacter bicostacola</name>
    <dbReference type="NCBI Taxonomy" id="2919598"/>
    <lineage>
        <taxon>Bacteria</taxon>
        <taxon>Pseudomonadati</taxon>
        <taxon>Pseudomonadota</taxon>
        <taxon>Gammaproteobacteria</taxon>
        <taxon>Candidatus Comchoanobacterales</taxon>
        <taxon>Candidatus Comchoanobacteraceae</taxon>
        <taxon>Candidatus Comchoanobacter</taxon>
    </lineage>
</organism>
<proteinExistence type="predicted"/>
<reference evidence="3 4" key="1">
    <citation type="journal article" date="2022" name="Nat. Microbiol.">
        <title>The microbiome of a bacterivorous marine choanoflagellate contains a resource-demanding obligate bacterial associate.</title>
        <authorList>
            <person name="Needham D.M."/>
            <person name="Poirier C."/>
            <person name="Bachy C."/>
            <person name="George E.E."/>
            <person name="Wilken S."/>
            <person name="Yung C.C.M."/>
            <person name="Limardo A.J."/>
            <person name="Morando M."/>
            <person name="Sudek L."/>
            <person name="Malmstrom R.R."/>
            <person name="Keeling P.J."/>
            <person name="Santoro A.E."/>
            <person name="Worden A.Z."/>
        </authorList>
    </citation>
    <scope>NUCLEOTIDE SEQUENCE [LARGE SCALE GENOMIC DNA]</scope>
    <source>
        <strain evidence="3 4">Comchoano-1</strain>
    </source>
</reference>
<evidence type="ECO:0000313" key="3">
    <source>
        <dbReference type="EMBL" id="UTC24562.1"/>
    </source>
</evidence>
<name>A0ABY5DL99_9GAMM</name>
<evidence type="ECO:0000256" key="1">
    <source>
        <dbReference type="SAM" id="MobiDB-lite"/>
    </source>
</evidence>
<dbReference type="RefSeq" id="WP_258568346.1">
    <property type="nucleotide sequence ID" value="NZ_CP092900.1"/>
</dbReference>
<protein>
    <submittedName>
        <fullName evidence="3">Uncharacterized protein</fullName>
    </submittedName>
</protein>
<evidence type="ECO:0000313" key="4">
    <source>
        <dbReference type="Proteomes" id="UP001055955"/>
    </source>
</evidence>
<keyword evidence="2" id="KW-0812">Transmembrane</keyword>
<feature type="region of interest" description="Disordered" evidence="1">
    <location>
        <begin position="848"/>
        <end position="889"/>
    </location>
</feature>